<proteinExistence type="predicted"/>
<dbReference type="Proteomes" id="UP000887580">
    <property type="component" value="Unplaced"/>
</dbReference>
<name>A0AC35EZ92_9BILA</name>
<organism evidence="1 2">
    <name type="scientific">Panagrolaimus sp. PS1159</name>
    <dbReference type="NCBI Taxonomy" id="55785"/>
    <lineage>
        <taxon>Eukaryota</taxon>
        <taxon>Metazoa</taxon>
        <taxon>Ecdysozoa</taxon>
        <taxon>Nematoda</taxon>
        <taxon>Chromadorea</taxon>
        <taxon>Rhabditida</taxon>
        <taxon>Tylenchina</taxon>
        <taxon>Panagrolaimomorpha</taxon>
        <taxon>Panagrolaimoidea</taxon>
        <taxon>Panagrolaimidae</taxon>
        <taxon>Panagrolaimus</taxon>
    </lineage>
</organism>
<evidence type="ECO:0000313" key="1">
    <source>
        <dbReference type="Proteomes" id="UP000887580"/>
    </source>
</evidence>
<reference evidence="2" key="1">
    <citation type="submission" date="2022-11" db="UniProtKB">
        <authorList>
            <consortium name="WormBaseParasite"/>
        </authorList>
    </citation>
    <scope>IDENTIFICATION</scope>
</reference>
<dbReference type="WBParaSite" id="PS1159_v2.g12239.t1">
    <property type="protein sequence ID" value="PS1159_v2.g12239.t1"/>
    <property type="gene ID" value="PS1159_v2.g12239"/>
</dbReference>
<evidence type="ECO:0000313" key="2">
    <source>
        <dbReference type="WBParaSite" id="PS1159_v2.g12239.t1"/>
    </source>
</evidence>
<protein>
    <submittedName>
        <fullName evidence="2">Cadherin domain-containing protein</fullName>
    </submittedName>
</protein>
<accession>A0AC35EZ92</accession>
<sequence>NYKIKVYANSKDYTVSADVNIDVLDENDNAPQFEKQHYIFNVTEEREAAFYVKAIDPDEDANSEIKYILVEPIPENVTLNEKTGRISVKKIDVDSIGKSEINFIVMAEDSGEPPLNSTAQVTLKLMDINDNAPFFSKRAY</sequence>